<proteinExistence type="predicted"/>
<evidence type="ECO:0000313" key="1">
    <source>
        <dbReference type="EMBL" id="GMS97398.1"/>
    </source>
</evidence>
<dbReference type="EMBL" id="BTSX01000004">
    <property type="protein sequence ID" value="GMS97398.1"/>
    <property type="molecule type" value="Genomic_DNA"/>
</dbReference>
<evidence type="ECO:0008006" key="3">
    <source>
        <dbReference type="Google" id="ProtNLM"/>
    </source>
</evidence>
<organism evidence="1 2">
    <name type="scientific">Pristionchus entomophagus</name>
    <dbReference type="NCBI Taxonomy" id="358040"/>
    <lineage>
        <taxon>Eukaryota</taxon>
        <taxon>Metazoa</taxon>
        <taxon>Ecdysozoa</taxon>
        <taxon>Nematoda</taxon>
        <taxon>Chromadorea</taxon>
        <taxon>Rhabditida</taxon>
        <taxon>Rhabditina</taxon>
        <taxon>Diplogasteromorpha</taxon>
        <taxon>Diplogasteroidea</taxon>
        <taxon>Neodiplogasteridae</taxon>
        <taxon>Pristionchus</taxon>
    </lineage>
</organism>
<comment type="caution">
    <text evidence="1">The sequence shown here is derived from an EMBL/GenBank/DDBJ whole genome shotgun (WGS) entry which is preliminary data.</text>
</comment>
<protein>
    <recommendedName>
        <fullName evidence="3">F-box domain-containing protein</fullName>
    </recommendedName>
</protein>
<sequence length="197" mass="22448">MKGTEKGDGSSKSVASSEIVKPQQMVLELESNSEMPFMDLPGDIHIRFFEELDFPCCLKLRLNKKLDGLQMCVKNILHKIELKIFSDHYELKLVKSSEDVDSSRPPRQYRNFHQLVQGLNRLSLNTSVNRITLDIVTNVHNCSIIEALSNFETRSLEVLSNNDKLVLPQLDLSSLHNFARNARLFMLDGGCNRKDLS</sequence>
<dbReference type="AlphaFoldDB" id="A0AAV5TTM4"/>
<gene>
    <name evidence="1" type="ORF">PENTCL1PPCAC_19573</name>
</gene>
<reference evidence="1" key="1">
    <citation type="submission" date="2023-10" db="EMBL/GenBank/DDBJ databases">
        <title>Genome assembly of Pristionchus species.</title>
        <authorList>
            <person name="Yoshida K."/>
            <person name="Sommer R.J."/>
        </authorList>
    </citation>
    <scope>NUCLEOTIDE SEQUENCE</scope>
    <source>
        <strain evidence="1">RS0144</strain>
    </source>
</reference>
<evidence type="ECO:0000313" key="2">
    <source>
        <dbReference type="Proteomes" id="UP001432027"/>
    </source>
</evidence>
<name>A0AAV5TTM4_9BILA</name>
<keyword evidence="2" id="KW-1185">Reference proteome</keyword>
<dbReference type="Proteomes" id="UP001432027">
    <property type="component" value="Unassembled WGS sequence"/>
</dbReference>
<accession>A0AAV5TTM4</accession>